<name>X1J5C2_9ZZZZ</name>
<proteinExistence type="predicted"/>
<reference evidence="1" key="1">
    <citation type="journal article" date="2014" name="Front. Microbiol.">
        <title>High frequency of phylogenetically diverse reductive dehalogenase-homologous genes in deep subseafloor sedimentary metagenomes.</title>
        <authorList>
            <person name="Kawai M."/>
            <person name="Futagami T."/>
            <person name="Toyoda A."/>
            <person name="Takaki Y."/>
            <person name="Nishi S."/>
            <person name="Hori S."/>
            <person name="Arai W."/>
            <person name="Tsubouchi T."/>
            <person name="Morono Y."/>
            <person name="Uchiyama I."/>
            <person name="Ito T."/>
            <person name="Fujiyama A."/>
            <person name="Inagaki F."/>
            <person name="Takami H."/>
        </authorList>
    </citation>
    <scope>NUCLEOTIDE SEQUENCE</scope>
    <source>
        <strain evidence="1">Expedition CK06-06</strain>
    </source>
</reference>
<dbReference type="AlphaFoldDB" id="X1J5C2"/>
<accession>X1J5C2</accession>
<comment type="caution">
    <text evidence="1">The sequence shown here is derived from an EMBL/GenBank/DDBJ whole genome shotgun (WGS) entry which is preliminary data.</text>
</comment>
<organism evidence="1">
    <name type="scientific">marine sediment metagenome</name>
    <dbReference type="NCBI Taxonomy" id="412755"/>
    <lineage>
        <taxon>unclassified sequences</taxon>
        <taxon>metagenomes</taxon>
        <taxon>ecological metagenomes</taxon>
    </lineage>
</organism>
<dbReference type="EMBL" id="BARU01028688">
    <property type="protein sequence ID" value="GAH73509.1"/>
    <property type="molecule type" value="Genomic_DNA"/>
</dbReference>
<gene>
    <name evidence="1" type="ORF">S03H2_45755</name>
</gene>
<protein>
    <submittedName>
        <fullName evidence="1">Uncharacterized protein</fullName>
    </submittedName>
</protein>
<sequence>QLIHYISFLTIAGDVRQAMSRNNIQEIKEGRFSKSKMNAQINRIYNEAI</sequence>
<evidence type="ECO:0000313" key="1">
    <source>
        <dbReference type="EMBL" id="GAH73509.1"/>
    </source>
</evidence>
<feature type="non-terminal residue" evidence="1">
    <location>
        <position position="1"/>
    </location>
</feature>